<evidence type="ECO:0000313" key="4">
    <source>
        <dbReference type="EMBL" id="GLQ34039.1"/>
    </source>
</evidence>
<evidence type="ECO:0000256" key="2">
    <source>
        <dbReference type="ARBA" id="ARBA00022801"/>
    </source>
</evidence>
<evidence type="ECO:0000259" key="3">
    <source>
        <dbReference type="Pfam" id="PF00149"/>
    </source>
</evidence>
<dbReference type="CDD" id="cd07385">
    <property type="entry name" value="MPP_YkuE_C"/>
    <property type="match status" value="1"/>
</dbReference>
<dbReference type="InterPro" id="IPR029052">
    <property type="entry name" value="Metallo-depent_PP-like"/>
</dbReference>
<proteinExistence type="predicted"/>
<name>A0ABQ5VSB6_9RHOB</name>
<keyword evidence="2" id="KW-0378">Hydrolase</keyword>
<dbReference type="EMBL" id="BSNN01000002">
    <property type="protein sequence ID" value="GLQ34039.1"/>
    <property type="molecule type" value="Genomic_DNA"/>
</dbReference>
<dbReference type="InterPro" id="IPR051158">
    <property type="entry name" value="Metallophosphoesterase_sf"/>
</dbReference>
<keyword evidence="1" id="KW-0479">Metal-binding</keyword>
<dbReference type="PANTHER" id="PTHR31302">
    <property type="entry name" value="TRANSMEMBRANE PROTEIN WITH METALLOPHOSPHOESTERASE DOMAIN-RELATED"/>
    <property type="match status" value="1"/>
</dbReference>
<accession>A0ABQ5VSB6</accession>
<dbReference type="Gene3D" id="3.60.21.10">
    <property type="match status" value="1"/>
</dbReference>
<sequence>MSLRKTVSDPLFAGLRYCARRLGRMPAFRRWVRAHSQAQPVTHTAQTFSLENWPAEAPALRIALLSDFHFGAHSDDLTRFEKIVKITNAQEPDVILLLGDFLNTPHFGSDNIDAQTIAHILGPLAAPLGVWAVLGNHDWRHDGAGIWAALQDQNIQVLENEAATLEYAGHLVSLVGMGDFGTRPTDWNSALADVSPQAAMVVMAHDPASFASMPARDGIMFSGHTHGGQVRLPFFGALVNSSKSPLSWSYGHVELNKKQLFVTRGLGTSILPIRFNCPPEVCLITLDGKT</sequence>
<dbReference type="PANTHER" id="PTHR31302:SF31">
    <property type="entry name" value="PHOSPHODIESTERASE YAEI"/>
    <property type="match status" value="1"/>
</dbReference>
<dbReference type="InterPro" id="IPR004843">
    <property type="entry name" value="Calcineurin-like_PHP"/>
</dbReference>
<evidence type="ECO:0000313" key="5">
    <source>
        <dbReference type="Proteomes" id="UP001156694"/>
    </source>
</evidence>
<dbReference type="SUPFAM" id="SSF56300">
    <property type="entry name" value="Metallo-dependent phosphatases"/>
    <property type="match status" value="1"/>
</dbReference>
<comment type="caution">
    <text evidence="4">The sequence shown here is derived from an EMBL/GenBank/DDBJ whole genome shotgun (WGS) entry which is preliminary data.</text>
</comment>
<dbReference type="Proteomes" id="UP001156694">
    <property type="component" value="Unassembled WGS sequence"/>
</dbReference>
<dbReference type="RefSeq" id="WP_284375551.1">
    <property type="nucleotide sequence ID" value="NZ_BSNN01000002.1"/>
</dbReference>
<dbReference type="Pfam" id="PF00149">
    <property type="entry name" value="Metallophos"/>
    <property type="match status" value="1"/>
</dbReference>
<gene>
    <name evidence="4" type="ORF">GCM10007939_03220</name>
</gene>
<evidence type="ECO:0000256" key="1">
    <source>
        <dbReference type="ARBA" id="ARBA00022723"/>
    </source>
</evidence>
<keyword evidence="5" id="KW-1185">Reference proteome</keyword>
<organism evidence="4 5">
    <name type="scientific">Amylibacter marinus</name>
    <dbReference type="NCBI Taxonomy" id="1475483"/>
    <lineage>
        <taxon>Bacteria</taxon>
        <taxon>Pseudomonadati</taxon>
        <taxon>Pseudomonadota</taxon>
        <taxon>Alphaproteobacteria</taxon>
        <taxon>Rhodobacterales</taxon>
        <taxon>Paracoccaceae</taxon>
        <taxon>Amylibacter</taxon>
    </lineage>
</organism>
<reference evidence="5" key="1">
    <citation type="journal article" date="2019" name="Int. J. Syst. Evol. Microbiol.">
        <title>The Global Catalogue of Microorganisms (GCM) 10K type strain sequencing project: providing services to taxonomists for standard genome sequencing and annotation.</title>
        <authorList>
            <consortium name="The Broad Institute Genomics Platform"/>
            <consortium name="The Broad Institute Genome Sequencing Center for Infectious Disease"/>
            <person name="Wu L."/>
            <person name="Ma J."/>
        </authorList>
    </citation>
    <scope>NUCLEOTIDE SEQUENCE [LARGE SCALE GENOMIC DNA]</scope>
    <source>
        <strain evidence="5">NBRC 110140</strain>
    </source>
</reference>
<protein>
    <submittedName>
        <fullName evidence="4">Metallophosphoesterase</fullName>
    </submittedName>
</protein>
<feature type="domain" description="Calcineurin-like phosphoesterase" evidence="3">
    <location>
        <begin position="60"/>
        <end position="226"/>
    </location>
</feature>